<sequence length="104" mass="11821">MSLLVASTPLFLSIQSLHCKFYIVCIFRPSLWQDTTCHSKFLFFLYIHSFIVLSEIRSRMGNPDILLLSKTIHLILGDYKVLPSLKGFRIIQARSGFAPGFPAS</sequence>
<reference evidence="1 2" key="1">
    <citation type="submission" date="2021-06" db="EMBL/GenBank/DDBJ databases">
        <authorList>
            <person name="Palmer J.M."/>
        </authorList>
    </citation>
    <scope>NUCLEOTIDE SEQUENCE [LARGE SCALE GENOMIC DNA]</scope>
    <source>
        <strain evidence="1 2">CL_MEX2019</strain>
        <tissue evidence="1">Muscle</tissue>
    </source>
</reference>
<organism evidence="1 2">
    <name type="scientific">Characodon lateralis</name>
    <dbReference type="NCBI Taxonomy" id="208331"/>
    <lineage>
        <taxon>Eukaryota</taxon>
        <taxon>Metazoa</taxon>
        <taxon>Chordata</taxon>
        <taxon>Craniata</taxon>
        <taxon>Vertebrata</taxon>
        <taxon>Euteleostomi</taxon>
        <taxon>Actinopterygii</taxon>
        <taxon>Neopterygii</taxon>
        <taxon>Teleostei</taxon>
        <taxon>Neoteleostei</taxon>
        <taxon>Acanthomorphata</taxon>
        <taxon>Ovalentaria</taxon>
        <taxon>Atherinomorphae</taxon>
        <taxon>Cyprinodontiformes</taxon>
        <taxon>Goodeidae</taxon>
        <taxon>Characodon</taxon>
    </lineage>
</organism>
<proteinExistence type="predicted"/>
<evidence type="ECO:0000313" key="2">
    <source>
        <dbReference type="Proteomes" id="UP001352852"/>
    </source>
</evidence>
<evidence type="ECO:0000313" key="1">
    <source>
        <dbReference type="EMBL" id="MED6289129.1"/>
    </source>
</evidence>
<comment type="caution">
    <text evidence="1">The sequence shown here is derived from an EMBL/GenBank/DDBJ whole genome shotgun (WGS) entry which is preliminary data.</text>
</comment>
<dbReference type="EMBL" id="JAHUTJ010064039">
    <property type="protein sequence ID" value="MED6289129.1"/>
    <property type="molecule type" value="Genomic_DNA"/>
</dbReference>
<dbReference type="Proteomes" id="UP001352852">
    <property type="component" value="Unassembled WGS sequence"/>
</dbReference>
<accession>A0ABU7EPN7</accession>
<name>A0ABU7EPN7_9TELE</name>
<gene>
    <name evidence="1" type="ORF">CHARACLAT_033174</name>
</gene>
<protein>
    <submittedName>
        <fullName evidence="1">Uncharacterized protein</fullName>
    </submittedName>
</protein>
<keyword evidence="2" id="KW-1185">Reference proteome</keyword>